<organism evidence="1 2">
    <name type="scientific">Eumeta variegata</name>
    <name type="common">Bagworm moth</name>
    <name type="synonym">Eumeta japonica</name>
    <dbReference type="NCBI Taxonomy" id="151549"/>
    <lineage>
        <taxon>Eukaryota</taxon>
        <taxon>Metazoa</taxon>
        <taxon>Ecdysozoa</taxon>
        <taxon>Arthropoda</taxon>
        <taxon>Hexapoda</taxon>
        <taxon>Insecta</taxon>
        <taxon>Pterygota</taxon>
        <taxon>Neoptera</taxon>
        <taxon>Endopterygota</taxon>
        <taxon>Lepidoptera</taxon>
        <taxon>Glossata</taxon>
        <taxon>Ditrysia</taxon>
        <taxon>Tineoidea</taxon>
        <taxon>Psychidae</taxon>
        <taxon>Oiketicinae</taxon>
        <taxon>Eumeta</taxon>
    </lineage>
</organism>
<comment type="caution">
    <text evidence="1">The sequence shown here is derived from an EMBL/GenBank/DDBJ whole genome shotgun (WGS) entry which is preliminary data.</text>
</comment>
<dbReference type="AlphaFoldDB" id="A0A4C1WUV6"/>
<dbReference type="EMBL" id="BGZK01000663">
    <property type="protein sequence ID" value="GBP55208.1"/>
    <property type="molecule type" value="Genomic_DNA"/>
</dbReference>
<protein>
    <submittedName>
        <fullName evidence="1">Uncharacterized protein</fullName>
    </submittedName>
</protein>
<sequence>MTVCQKKNKSRIDAVSTASILLRSDRISIVHVECLGKINVETVMFENRVVLAGSDDCSPSALARCELSFSFTRGQGTKVDITEFYHHILASFQTSDFMERHRLVEKHISYDGMSLGTSDLPYTSSPYRRVYIL</sequence>
<proteinExistence type="predicted"/>
<name>A0A4C1WUV6_EUMVA</name>
<evidence type="ECO:0000313" key="1">
    <source>
        <dbReference type="EMBL" id="GBP55208.1"/>
    </source>
</evidence>
<gene>
    <name evidence="1" type="ORF">EVAR_36790_1</name>
</gene>
<dbReference type="Proteomes" id="UP000299102">
    <property type="component" value="Unassembled WGS sequence"/>
</dbReference>
<accession>A0A4C1WUV6</accession>
<keyword evidence="2" id="KW-1185">Reference proteome</keyword>
<evidence type="ECO:0000313" key="2">
    <source>
        <dbReference type="Proteomes" id="UP000299102"/>
    </source>
</evidence>
<reference evidence="1 2" key="1">
    <citation type="journal article" date="2019" name="Commun. Biol.">
        <title>The bagworm genome reveals a unique fibroin gene that provides high tensile strength.</title>
        <authorList>
            <person name="Kono N."/>
            <person name="Nakamura H."/>
            <person name="Ohtoshi R."/>
            <person name="Tomita M."/>
            <person name="Numata K."/>
            <person name="Arakawa K."/>
        </authorList>
    </citation>
    <scope>NUCLEOTIDE SEQUENCE [LARGE SCALE GENOMIC DNA]</scope>
</reference>